<comment type="caution">
    <text evidence="4">The sequence shown here is derived from an EMBL/GenBank/DDBJ whole genome shotgun (WGS) entry which is preliminary data.</text>
</comment>
<dbReference type="Gene3D" id="3.40.640.10">
    <property type="entry name" value="Type I PLP-dependent aspartate aminotransferase-like (Major domain)"/>
    <property type="match status" value="1"/>
</dbReference>
<dbReference type="PROSITE" id="PS00600">
    <property type="entry name" value="AA_TRANSFER_CLASS_3"/>
    <property type="match status" value="1"/>
</dbReference>
<evidence type="ECO:0000256" key="2">
    <source>
        <dbReference type="ARBA" id="ARBA00022898"/>
    </source>
</evidence>
<keyword evidence="4" id="KW-0032">Aminotransferase</keyword>
<dbReference type="PANTHER" id="PTHR43713">
    <property type="entry name" value="GLUTAMATE-1-SEMIALDEHYDE 2,1-AMINOMUTASE"/>
    <property type="match status" value="1"/>
</dbReference>
<protein>
    <submittedName>
        <fullName evidence="4">Aspartate aminotransferase family protein</fullName>
    </submittedName>
</protein>
<dbReference type="GO" id="GO:0008483">
    <property type="term" value="F:transaminase activity"/>
    <property type="evidence" value="ECO:0007669"/>
    <property type="project" value="UniProtKB-KW"/>
</dbReference>
<dbReference type="InterPro" id="IPR015422">
    <property type="entry name" value="PyrdxlP-dep_Trfase_small"/>
</dbReference>
<dbReference type="InterPro" id="IPR005814">
    <property type="entry name" value="Aminotrans_3"/>
</dbReference>
<keyword evidence="5" id="KW-1185">Reference proteome</keyword>
<reference evidence="4 5" key="1">
    <citation type="submission" date="2023-10" db="EMBL/GenBank/DDBJ databases">
        <title>Paenibacillus strain PFR10 Genome sequencing and assembly.</title>
        <authorList>
            <person name="Kim I."/>
        </authorList>
    </citation>
    <scope>NUCLEOTIDE SEQUENCE [LARGE SCALE GENOMIC DNA]</scope>
    <source>
        <strain evidence="4 5">PFR10</strain>
    </source>
</reference>
<name>A0ABU3RHS9_9BACL</name>
<dbReference type="Gene3D" id="3.90.1150.10">
    <property type="entry name" value="Aspartate Aminotransferase, domain 1"/>
    <property type="match status" value="1"/>
</dbReference>
<dbReference type="InterPro" id="IPR049704">
    <property type="entry name" value="Aminotrans_3_PPA_site"/>
</dbReference>
<accession>A0ABU3RHS9</accession>
<dbReference type="CDD" id="cd00610">
    <property type="entry name" value="OAT_like"/>
    <property type="match status" value="1"/>
</dbReference>
<evidence type="ECO:0000256" key="1">
    <source>
        <dbReference type="ARBA" id="ARBA00001933"/>
    </source>
</evidence>
<dbReference type="InterPro" id="IPR015424">
    <property type="entry name" value="PyrdxlP-dep_Trfase"/>
</dbReference>
<dbReference type="SUPFAM" id="SSF53383">
    <property type="entry name" value="PLP-dependent transferases"/>
    <property type="match status" value="1"/>
</dbReference>
<comment type="cofactor">
    <cofactor evidence="1">
        <name>pyridoxal 5'-phosphate</name>
        <dbReference type="ChEBI" id="CHEBI:597326"/>
    </cofactor>
</comment>
<dbReference type="PANTHER" id="PTHR43713:SF3">
    <property type="entry name" value="GLUTAMATE-1-SEMIALDEHYDE 2,1-AMINOMUTASE 1, CHLOROPLASTIC-RELATED"/>
    <property type="match status" value="1"/>
</dbReference>
<dbReference type="Proteomes" id="UP001260980">
    <property type="component" value="Unassembled WGS sequence"/>
</dbReference>
<keyword evidence="4" id="KW-0808">Transferase</keyword>
<keyword evidence="2 3" id="KW-0663">Pyridoxal phosphate</keyword>
<evidence type="ECO:0000256" key="3">
    <source>
        <dbReference type="RuleBase" id="RU003560"/>
    </source>
</evidence>
<evidence type="ECO:0000313" key="5">
    <source>
        <dbReference type="Proteomes" id="UP001260980"/>
    </source>
</evidence>
<proteinExistence type="inferred from homology"/>
<dbReference type="RefSeq" id="WP_315953509.1">
    <property type="nucleotide sequence ID" value="NZ_JAWCUD010000007.1"/>
</dbReference>
<dbReference type="InterPro" id="IPR015421">
    <property type="entry name" value="PyrdxlP-dep_Trfase_major"/>
</dbReference>
<evidence type="ECO:0000313" key="4">
    <source>
        <dbReference type="EMBL" id="MDU0203367.1"/>
    </source>
</evidence>
<comment type="similarity">
    <text evidence="3">Belongs to the class-III pyridoxal-phosphate-dependent aminotransferase family.</text>
</comment>
<organism evidence="4 5">
    <name type="scientific">Paenibacillus violae</name>
    <dbReference type="NCBI Taxonomy" id="3077234"/>
    <lineage>
        <taxon>Bacteria</taxon>
        <taxon>Bacillati</taxon>
        <taxon>Bacillota</taxon>
        <taxon>Bacilli</taxon>
        <taxon>Bacillales</taxon>
        <taxon>Paenibacillaceae</taxon>
        <taxon>Paenibacillus</taxon>
    </lineage>
</organism>
<dbReference type="EMBL" id="JAWCUD010000007">
    <property type="protein sequence ID" value="MDU0203367.1"/>
    <property type="molecule type" value="Genomic_DNA"/>
</dbReference>
<sequence>MKQVENSRQKYTESQAYLAGGVASSLRSAMKPTPLFAVAGSGPRIQDVDGNEFIDYLLGYGPLILGHAHEATALRVYEAMQRGITFGLQHEGEIALARRLTEILPCADKVALSGSGTEAVMLALRLARAHTGKRKIVRFHGHYHGWSDTIFTSFPSSDMRKSDTAAGLAEDKPIVAGTGGQSELALEEIILLPWNDAALLEAALREHKDDIAAVISEPVMCNSGCVLPKPGYLERMQELTKELGIVMILDEVITGFRLGLSGAHGRFGLKPDLVTIGKALGGGIAISAVAGRKEIMALIENGTVSHLGTLNGNGVATAAALATIAELSQEEGAVFAKMEANASKLVEGIRSLLAKRAMPGVINHIGPVFHMMFTQEPKVDDFASFTKRDATKYTEFSGYMLEEGVLVRSNGLWYLSAAHGVQEVEETLAAVDRALARL</sequence>
<gene>
    <name evidence="4" type="ORF">RQP52_19995</name>
</gene>
<dbReference type="Pfam" id="PF00202">
    <property type="entry name" value="Aminotran_3"/>
    <property type="match status" value="1"/>
</dbReference>